<dbReference type="Proteomes" id="UP000231263">
    <property type="component" value="Unassembled WGS sequence"/>
</dbReference>
<dbReference type="Pfam" id="PF11999">
    <property type="entry name" value="Ice_binding"/>
    <property type="match status" value="1"/>
</dbReference>
<dbReference type="Gene3D" id="2.40.160.150">
    <property type="match status" value="1"/>
</dbReference>
<feature type="signal peptide" evidence="3">
    <location>
        <begin position="1"/>
        <end position="28"/>
    </location>
</feature>
<gene>
    <name evidence="4" type="ORF">CO173_02955</name>
</gene>
<reference evidence="5" key="1">
    <citation type="submission" date="2017-09" db="EMBL/GenBank/DDBJ databases">
        <title>Depth-based differentiation of microbial function through sediment-hosted aquifers and enrichment of novel symbionts in the deep terrestrial subsurface.</title>
        <authorList>
            <person name="Probst A.J."/>
            <person name="Ladd B."/>
            <person name="Jarett J.K."/>
            <person name="Geller-Mcgrath D.E."/>
            <person name="Sieber C.M.K."/>
            <person name="Emerson J.B."/>
            <person name="Anantharaman K."/>
            <person name="Thomas B.C."/>
            <person name="Malmstrom R."/>
            <person name="Stieglmeier M."/>
            <person name="Klingl A."/>
            <person name="Woyke T."/>
            <person name="Ryan C.M."/>
            <person name="Banfield J.F."/>
        </authorList>
    </citation>
    <scope>NUCLEOTIDE SEQUENCE [LARGE SCALE GENOMIC DNA]</scope>
</reference>
<evidence type="ECO:0008006" key="6">
    <source>
        <dbReference type="Google" id="ProtNLM"/>
    </source>
</evidence>
<accession>A0A2M7XFM9</accession>
<feature type="chain" id="PRO_5014753686" description="DUF3494 domain-containing protein" evidence="3">
    <location>
        <begin position="29"/>
        <end position="596"/>
    </location>
</feature>
<dbReference type="AlphaFoldDB" id="A0A2M7XFM9"/>
<sequence>MTKISKISSIILGVGLVLGIGAPSSSFAATDPGLGAASTFSIIAQTAITRTGTIANDVGLNSTGAGITALTDLMVGGTIYSSDGVAPSTATLDPSVQANLITANGNISGQGSTASIGPALDGLSLVPGVYDIGAGRLNGGVLTLDGAGVYILRASSDLISSGSINFINGATACDVFWQVNSLATINGSSFAGTIIAGTGVHFGPNVTLAGNALALGGDVTLKNTTISAPVCTAVVPSTSDIYNTITVIKNVINDNGGTSTFNDFLLYVGGTHVTSGQSVPFQAGTYAVTETGVSGYSATYSGDCNASGMILHGGASTRNHICFITNDDIGAPVAIPPVPPLIDIIKVPSPINLPNGPGLVTYSFALTNIGTVPVTDITVIDDSCNPLFISGDLNNNSALDLTETWRYSCSKTLTETYTNTVVATGWANGINVSDVADAIVTVGIPVVPPIIHVTKVPSPLILSAGGGTVTYTNKVTNPGIVALSNIYLADDKCEPVEYISGDINNDSKLDVTETWTYTCQTNLTTTTMNTITASGDANGLTARDFARATVVVNAAVPKLPNTGITSAKSGSYTGLVTVSLLTLATLFYLGRKQQLI</sequence>
<proteinExistence type="inferred from homology"/>
<comment type="similarity">
    <text evidence="1">Belongs to the ice-binding protein family.</text>
</comment>
<protein>
    <recommendedName>
        <fullName evidence="6">DUF3494 domain-containing protein</fullName>
    </recommendedName>
</protein>
<dbReference type="EMBL" id="PFWT01000009">
    <property type="protein sequence ID" value="PJA46700.1"/>
    <property type="molecule type" value="Genomic_DNA"/>
</dbReference>
<evidence type="ECO:0000256" key="3">
    <source>
        <dbReference type="SAM" id="SignalP"/>
    </source>
</evidence>
<comment type="caution">
    <text evidence="4">The sequence shown here is derived from an EMBL/GenBank/DDBJ whole genome shotgun (WGS) entry which is preliminary data.</text>
</comment>
<evidence type="ECO:0000313" key="4">
    <source>
        <dbReference type="EMBL" id="PJA46700.1"/>
    </source>
</evidence>
<name>A0A2M7XFM9_9BACT</name>
<evidence type="ECO:0000256" key="1">
    <source>
        <dbReference type="ARBA" id="ARBA00005445"/>
    </source>
</evidence>
<dbReference type="InterPro" id="IPR021884">
    <property type="entry name" value="Ice-bd_prot"/>
</dbReference>
<evidence type="ECO:0000313" key="5">
    <source>
        <dbReference type="Proteomes" id="UP000231263"/>
    </source>
</evidence>
<keyword evidence="2 3" id="KW-0732">Signal</keyword>
<organism evidence="4 5">
    <name type="scientific">Candidatus Uhrbacteria bacterium CG_4_9_14_3_um_filter_41_35</name>
    <dbReference type="NCBI Taxonomy" id="1975034"/>
    <lineage>
        <taxon>Bacteria</taxon>
        <taxon>Candidatus Uhriibacteriota</taxon>
    </lineage>
</organism>
<evidence type="ECO:0000256" key="2">
    <source>
        <dbReference type="ARBA" id="ARBA00022729"/>
    </source>
</evidence>